<dbReference type="SUPFAM" id="SSF51735">
    <property type="entry name" value="NAD(P)-binding Rossmann-fold domains"/>
    <property type="match status" value="1"/>
</dbReference>
<keyword evidence="2" id="KW-0560">Oxidoreductase</keyword>
<sequence>MPEVLITGASSGIGLALAKRYKDAGYRVHVCGRNKDKLQSVLPESEQVRHICFDLNDKAAIFEVADKLPQLDGIILNAGGCEYIDDAKQFDSALFERIIRVNLISVGYCLDAWLGKLNSSAFLVFVSSSASFLPLPRAEAYGASKAGLTYLAKTLDVDLAGSGIQVSVVHPGFVDTPLTQKNDFPMPCQVTSEQAAERIFQGVENKQFDIHFPRRFTYLLKFFGWLPHNVWRHVAAKWIKR</sequence>
<comment type="caution">
    <text evidence="3">The sequence shown here is derived from an EMBL/GenBank/DDBJ whole genome shotgun (WGS) entry which is preliminary data.</text>
</comment>
<dbReference type="PANTHER" id="PTHR44196:SF1">
    <property type="entry name" value="DEHYDROGENASE_REDUCTASE SDR FAMILY MEMBER 7B"/>
    <property type="match status" value="1"/>
</dbReference>
<dbReference type="EMBL" id="JXYA01000016">
    <property type="protein sequence ID" value="KJZ10211.1"/>
    <property type="molecule type" value="Genomic_DNA"/>
</dbReference>
<dbReference type="PATRIC" id="fig|43658.5.peg.1742"/>
<dbReference type="PANTHER" id="PTHR44196">
    <property type="entry name" value="DEHYDROGENASE/REDUCTASE SDR FAMILY MEMBER 7B"/>
    <property type="match status" value="1"/>
</dbReference>
<dbReference type="AlphaFoldDB" id="A0A0F4QR90"/>
<dbReference type="Pfam" id="PF00106">
    <property type="entry name" value="adh_short"/>
    <property type="match status" value="1"/>
</dbReference>
<gene>
    <name evidence="3" type="ORF">TW77_08290</name>
</gene>
<accession>A0A0F4QR90</accession>
<dbReference type="Gene3D" id="3.40.50.720">
    <property type="entry name" value="NAD(P)-binding Rossmann-like Domain"/>
    <property type="match status" value="1"/>
</dbReference>
<evidence type="ECO:0000313" key="3">
    <source>
        <dbReference type="EMBL" id="KJZ10211.1"/>
    </source>
</evidence>
<reference evidence="3 4" key="1">
    <citation type="journal article" date="2015" name="BMC Genomics">
        <title>Genome mining reveals unlocked bioactive potential of marine Gram-negative bacteria.</title>
        <authorList>
            <person name="Machado H."/>
            <person name="Sonnenschein E.C."/>
            <person name="Melchiorsen J."/>
            <person name="Gram L."/>
        </authorList>
    </citation>
    <scope>NUCLEOTIDE SEQUENCE [LARGE SCALE GENOMIC DNA]</scope>
    <source>
        <strain evidence="3 4">S2471</strain>
    </source>
</reference>
<keyword evidence="4" id="KW-1185">Reference proteome</keyword>
<evidence type="ECO:0000256" key="2">
    <source>
        <dbReference type="ARBA" id="ARBA00023002"/>
    </source>
</evidence>
<dbReference type="InterPro" id="IPR002347">
    <property type="entry name" value="SDR_fam"/>
</dbReference>
<dbReference type="GO" id="GO:0016491">
    <property type="term" value="F:oxidoreductase activity"/>
    <property type="evidence" value="ECO:0007669"/>
    <property type="project" value="UniProtKB-KW"/>
</dbReference>
<comment type="similarity">
    <text evidence="1">Belongs to the short-chain dehydrogenases/reductases (SDR) family.</text>
</comment>
<proteinExistence type="inferred from homology"/>
<dbReference type="PRINTS" id="PR00081">
    <property type="entry name" value="GDHRDH"/>
</dbReference>
<protein>
    <submittedName>
        <fullName evidence="3">Short-chain dehydrogenase</fullName>
    </submittedName>
</protein>
<organism evidence="3 4">
    <name type="scientific">Pseudoalteromonas rubra</name>
    <dbReference type="NCBI Taxonomy" id="43658"/>
    <lineage>
        <taxon>Bacteria</taxon>
        <taxon>Pseudomonadati</taxon>
        <taxon>Pseudomonadota</taxon>
        <taxon>Gammaproteobacteria</taxon>
        <taxon>Alteromonadales</taxon>
        <taxon>Pseudoalteromonadaceae</taxon>
        <taxon>Pseudoalteromonas</taxon>
    </lineage>
</organism>
<dbReference type="Proteomes" id="UP000033452">
    <property type="component" value="Unassembled WGS sequence"/>
</dbReference>
<dbReference type="RefSeq" id="WP_046004490.1">
    <property type="nucleotide sequence ID" value="NZ_JXYA01000016.1"/>
</dbReference>
<dbReference type="GO" id="GO:0016020">
    <property type="term" value="C:membrane"/>
    <property type="evidence" value="ECO:0007669"/>
    <property type="project" value="TreeGrafter"/>
</dbReference>
<dbReference type="OrthoDB" id="335726at2"/>
<evidence type="ECO:0000313" key="4">
    <source>
        <dbReference type="Proteomes" id="UP000033452"/>
    </source>
</evidence>
<name>A0A0F4QR90_9GAMM</name>
<evidence type="ECO:0000256" key="1">
    <source>
        <dbReference type="ARBA" id="ARBA00006484"/>
    </source>
</evidence>
<dbReference type="InterPro" id="IPR036291">
    <property type="entry name" value="NAD(P)-bd_dom_sf"/>
</dbReference>